<dbReference type="InterPro" id="IPR036388">
    <property type="entry name" value="WH-like_DNA-bd_sf"/>
</dbReference>
<dbReference type="OrthoDB" id="8675247at2"/>
<evidence type="ECO:0000256" key="2">
    <source>
        <dbReference type="ARBA" id="ARBA00023015"/>
    </source>
</evidence>
<evidence type="ECO:0000313" key="6">
    <source>
        <dbReference type="EMBL" id="KAB7656115.1"/>
    </source>
</evidence>
<dbReference type="Gene3D" id="3.40.190.10">
    <property type="entry name" value="Periplasmic binding protein-like II"/>
    <property type="match status" value="1"/>
</dbReference>
<dbReference type="PANTHER" id="PTHR30126">
    <property type="entry name" value="HTH-TYPE TRANSCRIPTIONAL REGULATOR"/>
    <property type="match status" value="1"/>
</dbReference>
<name>A0A6I1EIM4_9BURK</name>
<protein>
    <submittedName>
        <fullName evidence="6">LysR family transcriptional regulator</fullName>
    </submittedName>
</protein>
<organism evidence="6 7">
    <name type="scientific">Sutterella seckii</name>
    <dbReference type="NCBI Taxonomy" id="1944635"/>
    <lineage>
        <taxon>Bacteria</taxon>
        <taxon>Pseudomonadati</taxon>
        <taxon>Pseudomonadota</taxon>
        <taxon>Betaproteobacteria</taxon>
        <taxon>Burkholderiales</taxon>
        <taxon>Sutterellaceae</taxon>
        <taxon>Sutterella</taxon>
    </lineage>
</organism>
<dbReference type="PROSITE" id="PS50931">
    <property type="entry name" value="HTH_LYSR"/>
    <property type="match status" value="1"/>
</dbReference>
<dbReference type="Gene3D" id="1.10.10.10">
    <property type="entry name" value="Winged helix-like DNA-binding domain superfamily/Winged helix DNA-binding domain"/>
    <property type="match status" value="1"/>
</dbReference>
<evidence type="ECO:0000256" key="3">
    <source>
        <dbReference type="ARBA" id="ARBA00023125"/>
    </source>
</evidence>
<dbReference type="Proteomes" id="UP000430564">
    <property type="component" value="Unassembled WGS sequence"/>
</dbReference>
<feature type="domain" description="HTH lysR-type" evidence="5">
    <location>
        <begin position="1"/>
        <end position="13"/>
    </location>
</feature>
<comment type="similarity">
    <text evidence="1">Belongs to the LysR transcriptional regulatory family.</text>
</comment>
<evidence type="ECO:0000256" key="1">
    <source>
        <dbReference type="ARBA" id="ARBA00009437"/>
    </source>
</evidence>
<evidence type="ECO:0000256" key="4">
    <source>
        <dbReference type="ARBA" id="ARBA00023163"/>
    </source>
</evidence>
<comment type="caution">
    <text evidence="6">The sequence shown here is derived from an EMBL/GenBank/DDBJ whole genome shotgun (WGS) entry which is preliminary data.</text>
</comment>
<dbReference type="InterPro" id="IPR005119">
    <property type="entry name" value="LysR_subst-bd"/>
</dbReference>
<accession>A0A6I1EIM4</accession>
<dbReference type="Pfam" id="PF03466">
    <property type="entry name" value="LysR_substrate"/>
    <property type="match status" value="1"/>
</dbReference>
<dbReference type="GO" id="GO:0003700">
    <property type="term" value="F:DNA-binding transcription factor activity"/>
    <property type="evidence" value="ECO:0007669"/>
    <property type="project" value="InterPro"/>
</dbReference>
<proteinExistence type="inferred from homology"/>
<evidence type="ECO:0000259" key="5">
    <source>
        <dbReference type="PROSITE" id="PS50931"/>
    </source>
</evidence>
<dbReference type="EMBL" id="WEHX01000076">
    <property type="protein sequence ID" value="KAB7656115.1"/>
    <property type="molecule type" value="Genomic_DNA"/>
</dbReference>
<keyword evidence="4" id="KW-0804">Transcription</keyword>
<sequence>MLLERTTRRIVLTEKGSLFYRRAVSILALAEEAKREAMHAEEIAGDITITAGEFSAFSAIARAVARLQAAYPVVRSHFRSVTADVAAQQLRNGEADFAVFSAGADRADFESHPLPESAPWGVLVPRGAYENLSAVTPEALREIPLYIPRHYSGEEAGAFAGWSGYPFDELKIRGTYNLIFNLDISSGLGAPISEAQLRIDLIWSP</sequence>
<keyword evidence="2" id="KW-0805">Transcription regulation</keyword>
<keyword evidence="3" id="KW-0238">DNA-binding</keyword>
<reference evidence="6 7" key="1">
    <citation type="submission" date="2019-10" db="EMBL/GenBank/DDBJ databases">
        <title>Genome diversity of Sutterella seckii.</title>
        <authorList>
            <person name="Chaplin A.V."/>
            <person name="Sokolova S.R."/>
            <person name="Mosin K.A."/>
            <person name="Ivanova E.L."/>
            <person name="Kochetkova T.O."/>
            <person name="Goltsov A.Y."/>
            <person name="Trofimov D.Y."/>
            <person name="Efimov B.A."/>
        </authorList>
    </citation>
    <scope>NUCLEOTIDE SEQUENCE [LARGE SCALE GENOMIC DNA]</scope>
    <source>
        <strain evidence="6 7">ASD393</strain>
    </source>
</reference>
<dbReference type="PANTHER" id="PTHR30126:SF100">
    <property type="entry name" value="LYSR-FAMILY TRANSCRIPTIONAL REGULATOR"/>
    <property type="match status" value="1"/>
</dbReference>
<evidence type="ECO:0000313" key="7">
    <source>
        <dbReference type="Proteomes" id="UP000430564"/>
    </source>
</evidence>
<gene>
    <name evidence="6" type="ORF">GBM95_09200</name>
</gene>
<dbReference type="InterPro" id="IPR000847">
    <property type="entry name" value="LysR_HTH_N"/>
</dbReference>
<dbReference type="GO" id="GO:0000976">
    <property type="term" value="F:transcription cis-regulatory region binding"/>
    <property type="evidence" value="ECO:0007669"/>
    <property type="project" value="TreeGrafter"/>
</dbReference>
<dbReference type="SUPFAM" id="SSF53850">
    <property type="entry name" value="Periplasmic binding protein-like II"/>
    <property type="match status" value="1"/>
</dbReference>
<dbReference type="AlphaFoldDB" id="A0A6I1EIM4"/>
<dbReference type="CDD" id="cd05466">
    <property type="entry name" value="PBP2_LTTR_substrate"/>
    <property type="match status" value="1"/>
</dbReference>